<keyword evidence="1" id="KW-0614">Plasmid</keyword>
<accession>H6QE03</accession>
<gene>
    <name evidence="1" type="ORF">Pogu_ECE006</name>
</gene>
<dbReference type="HOGENOM" id="CLU_2662525_0_0_2"/>
<name>H6QE03_PYROT</name>
<protein>
    <submittedName>
        <fullName evidence="1">Uncharacterized protein</fullName>
    </submittedName>
</protein>
<reference evidence="1 2" key="1">
    <citation type="submission" date="2012-01" db="EMBL/GenBank/DDBJ databases">
        <title>Complete Genome Sequence of Pyrobaculum oguniense.</title>
        <authorList>
            <person name="Bernick D.L."/>
            <person name="Karplus K."/>
            <person name="Lui L.M."/>
            <person name="Coker J.K.C."/>
            <person name="Murphy J.N."/>
            <person name="Cozen A.E."/>
            <person name="Chan P.P."/>
            <person name="Lowe T.M."/>
        </authorList>
    </citation>
    <scope>NUCLEOTIDE SEQUENCE [LARGE SCALE GENOMIC DNA]</scope>
    <source>
        <strain evidence="1 2">TE7</strain>
        <plasmid evidence="1 2">extrachromosomal element</plasmid>
    </source>
</reference>
<keyword evidence="2" id="KW-1185">Reference proteome</keyword>
<geneLocation type="plasmid" evidence="1 2">
    <name>extrachromosomal element</name>
</geneLocation>
<proteinExistence type="predicted"/>
<dbReference type="AlphaFoldDB" id="H6QE03"/>
<evidence type="ECO:0000313" key="1">
    <source>
        <dbReference type="EMBL" id="AFA40833.1"/>
    </source>
</evidence>
<dbReference type="EMBL" id="CP003317">
    <property type="protein sequence ID" value="AFA40833.1"/>
    <property type="molecule type" value="Genomic_DNA"/>
</dbReference>
<dbReference type="Proteomes" id="UP000009062">
    <property type="component" value="Plasmid extrachromosomal element"/>
</dbReference>
<organism evidence="1 2">
    <name type="scientific">Pyrobaculum oguniense (strain DSM 13380 / JCM 10595 / TE7)</name>
    <dbReference type="NCBI Taxonomy" id="698757"/>
    <lineage>
        <taxon>Archaea</taxon>
        <taxon>Thermoproteota</taxon>
        <taxon>Thermoprotei</taxon>
        <taxon>Thermoproteales</taxon>
        <taxon>Thermoproteaceae</taxon>
        <taxon>Pyrobaculum</taxon>
    </lineage>
</organism>
<dbReference type="KEGG" id="pog:Pogu_ECE006"/>
<sequence length="75" mass="8748">MGQNSKIPKKQKCYVLPNEISNYIEAKKEELHAKGLRNPRSSKVVELMIRYVMEQDTNFTTWAIGKIQQQQEGHD</sequence>
<evidence type="ECO:0000313" key="2">
    <source>
        <dbReference type="Proteomes" id="UP000009062"/>
    </source>
</evidence>